<comment type="caution">
    <text evidence="2">The sequence shown here is derived from an EMBL/GenBank/DDBJ whole genome shotgun (WGS) entry which is preliminary data.</text>
</comment>
<evidence type="ECO:0000313" key="2">
    <source>
        <dbReference type="EMBL" id="GID46958.1"/>
    </source>
</evidence>
<organism evidence="2">
    <name type="scientific">Actinoplanes campanulatus</name>
    <dbReference type="NCBI Taxonomy" id="113559"/>
    <lineage>
        <taxon>Bacteria</taxon>
        <taxon>Bacillati</taxon>
        <taxon>Actinomycetota</taxon>
        <taxon>Actinomycetes</taxon>
        <taxon>Micromonosporales</taxon>
        <taxon>Micromonosporaceae</taxon>
        <taxon>Actinoplanes</taxon>
    </lineage>
</organism>
<dbReference type="EMBL" id="BOMF01000081">
    <property type="protein sequence ID" value="GID46958.1"/>
    <property type="molecule type" value="Genomic_DNA"/>
</dbReference>
<sequence>MGWVAVHGPLPVCCRSRFGGWGHAIALLCEPMCPMGSVVAYAPRLCAATRLGAGLGEAQQRHRDAVWRTGAAAGELPRWGDRGGTARRLGPEEPAAWRR</sequence>
<feature type="region of interest" description="Disordered" evidence="1">
    <location>
        <begin position="77"/>
        <end position="99"/>
    </location>
</feature>
<accession>A0ABQ3WL33</accession>
<proteinExistence type="predicted"/>
<gene>
    <name evidence="2" type="ORF">Aca07nite_42330</name>
</gene>
<reference evidence="2" key="1">
    <citation type="submission" date="2021-01" db="EMBL/GenBank/DDBJ databases">
        <title>Whole genome shotgun sequence of Actinoplanes capillaceus NBRC 16408.</title>
        <authorList>
            <person name="Komaki H."/>
            <person name="Tamura T."/>
        </authorList>
    </citation>
    <scope>NUCLEOTIDE SEQUENCE [LARGE SCALE GENOMIC DNA]</scope>
    <source>
        <strain evidence="2">NBRC 16408</strain>
    </source>
</reference>
<protein>
    <submittedName>
        <fullName evidence="2">Uncharacterized protein</fullName>
    </submittedName>
</protein>
<evidence type="ECO:0000256" key="1">
    <source>
        <dbReference type="SAM" id="MobiDB-lite"/>
    </source>
</evidence>
<name>A0ABQ3WL33_9ACTN</name>